<feature type="compositionally biased region" description="Basic and acidic residues" evidence="1">
    <location>
        <begin position="307"/>
        <end position="317"/>
    </location>
</feature>
<dbReference type="EMBL" id="KB870812">
    <property type="protein sequence ID" value="EOA13200.1"/>
    <property type="molecule type" value="Genomic_DNA"/>
</dbReference>
<accession>R0GLK9</accession>
<name>R0GLK9_9BRAS</name>
<organism evidence="2 3">
    <name type="scientific">Capsella rubella</name>
    <dbReference type="NCBI Taxonomy" id="81985"/>
    <lineage>
        <taxon>Eukaryota</taxon>
        <taxon>Viridiplantae</taxon>
        <taxon>Streptophyta</taxon>
        <taxon>Embryophyta</taxon>
        <taxon>Tracheophyta</taxon>
        <taxon>Spermatophyta</taxon>
        <taxon>Magnoliopsida</taxon>
        <taxon>eudicotyledons</taxon>
        <taxon>Gunneridae</taxon>
        <taxon>Pentapetalae</taxon>
        <taxon>rosids</taxon>
        <taxon>malvids</taxon>
        <taxon>Brassicales</taxon>
        <taxon>Brassicaceae</taxon>
        <taxon>Camelineae</taxon>
        <taxon>Capsella</taxon>
    </lineage>
</organism>
<dbReference type="STRING" id="81985.R0GLK9"/>
<keyword evidence="3" id="KW-1185">Reference proteome</keyword>
<dbReference type="OrthoDB" id="10677325at2759"/>
<proteinExistence type="predicted"/>
<feature type="compositionally biased region" description="Low complexity" evidence="1">
    <location>
        <begin position="318"/>
        <end position="334"/>
    </location>
</feature>
<evidence type="ECO:0000313" key="2">
    <source>
        <dbReference type="EMBL" id="EOA13200.1"/>
    </source>
</evidence>
<evidence type="ECO:0000313" key="3">
    <source>
        <dbReference type="Proteomes" id="UP000029121"/>
    </source>
</evidence>
<feature type="region of interest" description="Disordered" evidence="1">
    <location>
        <begin position="1"/>
        <end position="262"/>
    </location>
</feature>
<protein>
    <submittedName>
        <fullName evidence="2">Uncharacterized protein</fullName>
    </submittedName>
</protein>
<feature type="compositionally biased region" description="Acidic residues" evidence="1">
    <location>
        <begin position="125"/>
        <end position="134"/>
    </location>
</feature>
<feature type="compositionally biased region" description="Polar residues" evidence="1">
    <location>
        <begin position="383"/>
        <end position="399"/>
    </location>
</feature>
<feature type="region of interest" description="Disordered" evidence="1">
    <location>
        <begin position="301"/>
        <end position="447"/>
    </location>
</feature>
<dbReference type="Proteomes" id="UP000029121">
    <property type="component" value="Unassembled WGS sequence"/>
</dbReference>
<sequence>MGTEIVSESVMDNGYEDSDDDQPISSKWKRYFASYSNQSKSNTQRSKAVPSTKVSPIISPVTSSNDMRRVLVSPEPLRSGYEDSDDDQPISSNWKRSVASYSNQSKSNPRRSKAVPSSKTVLESVMDDGYEDNSDDKPLVFKRKSGYEDSDDEKPLVYKRKSGYEDNDYDKPLMFKRGCSVASNSNQSKSNSQSSKAVPSYMVSPMRSPVASPNSKGRVLVSPKPINNGYEDSDDDKPLVFKRKSSVASKTVPSSKTVSESVMYNGYEDSSADEPLVFKRKSGYEDSDDDKPLVFMRISGYEDSDDDKPLVFKRERSVASNSNQSKSNSQRSKAVPSYMVSPMRSPVASPISKGRVLVSPKPINNGYEDSDDEKPLIFKRKSSVASKTVPSSKTVSESVMDNGYEDSSDDKPLVFKRKSGYEDSDDDKPLVFKRKSGYENSDDDKPLVFKRECSVASNLNQLKSNSQRSKAVPSNMVSPIRRLVTSPNGTTPSNRYSTMKYSMLSCSSKDSPAKSPGFTSKITIAA</sequence>
<evidence type="ECO:0000256" key="1">
    <source>
        <dbReference type="SAM" id="MobiDB-lite"/>
    </source>
</evidence>
<dbReference type="AlphaFoldDB" id="R0GLK9"/>
<feature type="compositionally biased region" description="Polar residues" evidence="1">
    <location>
        <begin position="246"/>
        <end position="262"/>
    </location>
</feature>
<gene>
    <name evidence="2" type="ORF">CARUB_v10026225mg</name>
</gene>
<reference evidence="3" key="1">
    <citation type="journal article" date="2013" name="Nat. Genet.">
        <title>The Capsella rubella genome and the genomic consequences of rapid mating system evolution.</title>
        <authorList>
            <person name="Slotte T."/>
            <person name="Hazzouri K.M."/>
            <person name="Agren J.A."/>
            <person name="Koenig D."/>
            <person name="Maumus F."/>
            <person name="Guo Y.L."/>
            <person name="Steige K."/>
            <person name="Platts A.E."/>
            <person name="Escobar J.S."/>
            <person name="Newman L.K."/>
            <person name="Wang W."/>
            <person name="Mandakova T."/>
            <person name="Vello E."/>
            <person name="Smith L.M."/>
            <person name="Henz S.R."/>
            <person name="Steffen J."/>
            <person name="Takuno S."/>
            <person name="Brandvain Y."/>
            <person name="Coop G."/>
            <person name="Andolfatto P."/>
            <person name="Hu T.T."/>
            <person name="Blanchette M."/>
            <person name="Clark R.M."/>
            <person name="Quesneville H."/>
            <person name="Nordborg M."/>
            <person name="Gaut B.S."/>
            <person name="Lysak M.A."/>
            <person name="Jenkins J."/>
            <person name="Grimwood J."/>
            <person name="Chapman J."/>
            <person name="Prochnik S."/>
            <person name="Shu S."/>
            <person name="Rokhsar D."/>
            <person name="Schmutz J."/>
            <person name="Weigel D."/>
            <person name="Wright S.I."/>
        </authorList>
    </citation>
    <scope>NUCLEOTIDE SEQUENCE [LARGE SCALE GENOMIC DNA]</scope>
    <source>
        <strain evidence="3">cv. Monte Gargano</strain>
    </source>
</reference>
<feature type="compositionally biased region" description="Polar residues" evidence="1">
    <location>
        <begin position="34"/>
        <end position="46"/>
    </location>
</feature>
<feature type="compositionally biased region" description="Low complexity" evidence="1">
    <location>
        <begin position="180"/>
        <end position="198"/>
    </location>
</feature>
<feature type="compositionally biased region" description="Polar residues" evidence="1">
    <location>
        <begin position="89"/>
        <end position="107"/>
    </location>
</feature>